<proteinExistence type="predicted"/>
<reference evidence="2" key="1">
    <citation type="submission" date="2022-11" db="UniProtKB">
        <authorList>
            <consortium name="WormBaseParasite"/>
        </authorList>
    </citation>
    <scope>IDENTIFICATION</scope>
</reference>
<dbReference type="Proteomes" id="UP000887580">
    <property type="component" value="Unplaced"/>
</dbReference>
<protein>
    <submittedName>
        <fullName evidence="2">Uncharacterized protein</fullName>
    </submittedName>
</protein>
<name>A0AC35FC71_9BILA</name>
<evidence type="ECO:0000313" key="2">
    <source>
        <dbReference type="WBParaSite" id="PS1159_v2.g16072.t1"/>
    </source>
</evidence>
<sequence>MSKENNKPVSRKRKSMKFSYKYDLRYLLGFYVDQAARADQLRGEAEEKAAKAEERAAKVPKLEKEVETGKKLIQALINESDAKIQAEKKTVEMLQNVCKRLASRIPKELSKASMFTQTEAAKVVERGVQTAFPKTTISTQTVVRAPPAALSAAGVSSLQIRSIFSSSENANPLIQIPPVQRMNDKEFCEALKTLPNEVQTKLYLDAMSFATQILQGKEIPPQPFIMQQLIESWLHFGK</sequence>
<organism evidence="1 2">
    <name type="scientific">Panagrolaimus sp. PS1159</name>
    <dbReference type="NCBI Taxonomy" id="55785"/>
    <lineage>
        <taxon>Eukaryota</taxon>
        <taxon>Metazoa</taxon>
        <taxon>Ecdysozoa</taxon>
        <taxon>Nematoda</taxon>
        <taxon>Chromadorea</taxon>
        <taxon>Rhabditida</taxon>
        <taxon>Tylenchina</taxon>
        <taxon>Panagrolaimomorpha</taxon>
        <taxon>Panagrolaimoidea</taxon>
        <taxon>Panagrolaimidae</taxon>
        <taxon>Panagrolaimus</taxon>
    </lineage>
</organism>
<accession>A0AC35FC71</accession>
<evidence type="ECO:0000313" key="1">
    <source>
        <dbReference type="Proteomes" id="UP000887580"/>
    </source>
</evidence>
<dbReference type="WBParaSite" id="PS1159_v2.g16072.t1">
    <property type="protein sequence ID" value="PS1159_v2.g16072.t1"/>
    <property type="gene ID" value="PS1159_v2.g16072"/>
</dbReference>